<keyword evidence="15" id="KW-0460">Magnesium</keyword>
<dbReference type="InterPro" id="IPR003373">
    <property type="entry name" value="Fe2_transport_prot-B"/>
</dbReference>
<keyword evidence="12 16" id="KW-0472">Membrane</keyword>
<feature type="domain" description="FeoB-type G" evidence="17">
    <location>
        <begin position="9"/>
        <end position="177"/>
    </location>
</feature>
<evidence type="ECO:0000256" key="16">
    <source>
        <dbReference type="RuleBase" id="RU362098"/>
    </source>
</evidence>
<feature type="transmembrane region" description="Helical" evidence="16">
    <location>
        <begin position="521"/>
        <end position="540"/>
    </location>
</feature>
<protein>
    <recommendedName>
        <fullName evidence="13 16">Ferrous iron transport protein B</fullName>
    </recommendedName>
</protein>
<accession>A0A6B2M547</accession>
<feature type="binding site" evidence="14">
    <location>
        <begin position="16"/>
        <end position="23"/>
    </location>
    <ligand>
        <name>GTP</name>
        <dbReference type="ChEBI" id="CHEBI:37565"/>
        <label>1</label>
    </ligand>
</feature>
<dbReference type="InterPro" id="IPR027417">
    <property type="entry name" value="P-loop_NTPase"/>
</dbReference>
<organism evidence="18 19">
    <name type="scientific">Oceanipulchritudo coccoides</name>
    <dbReference type="NCBI Taxonomy" id="2706888"/>
    <lineage>
        <taxon>Bacteria</taxon>
        <taxon>Pseudomonadati</taxon>
        <taxon>Verrucomicrobiota</taxon>
        <taxon>Opitutia</taxon>
        <taxon>Puniceicoccales</taxon>
        <taxon>Oceanipulchritudinaceae</taxon>
        <taxon>Oceanipulchritudo</taxon>
    </lineage>
</organism>
<name>A0A6B2M547_9BACT</name>
<evidence type="ECO:0000256" key="10">
    <source>
        <dbReference type="ARBA" id="ARBA00023065"/>
    </source>
</evidence>
<dbReference type="InterPro" id="IPR006073">
    <property type="entry name" value="GTP-bd"/>
</dbReference>
<evidence type="ECO:0000256" key="8">
    <source>
        <dbReference type="ARBA" id="ARBA00022989"/>
    </source>
</evidence>
<dbReference type="Proteomes" id="UP000478417">
    <property type="component" value="Unassembled WGS sequence"/>
</dbReference>
<evidence type="ECO:0000256" key="4">
    <source>
        <dbReference type="ARBA" id="ARBA00022496"/>
    </source>
</evidence>
<feature type="transmembrane region" description="Helical" evidence="16">
    <location>
        <begin position="642"/>
        <end position="667"/>
    </location>
</feature>
<feature type="binding site" evidence="15">
    <location>
        <position position="28"/>
    </location>
    <ligand>
        <name>Mg(2+)</name>
        <dbReference type="ChEBI" id="CHEBI:18420"/>
        <label>2</label>
    </ligand>
</feature>
<dbReference type="CDD" id="cd01879">
    <property type="entry name" value="FeoB"/>
    <property type="match status" value="1"/>
</dbReference>
<dbReference type="AlphaFoldDB" id="A0A6B2M547"/>
<evidence type="ECO:0000256" key="3">
    <source>
        <dbReference type="ARBA" id="ARBA00022475"/>
    </source>
</evidence>
<feature type="binding site" evidence="14">
    <location>
        <begin position="41"/>
        <end position="45"/>
    </location>
    <ligand>
        <name>GTP</name>
        <dbReference type="ChEBI" id="CHEBI:37565"/>
        <label>1</label>
    </ligand>
</feature>
<comment type="caution">
    <text evidence="18">The sequence shown here is derived from an EMBL/GenBank/DDBJ whole genome shotgun (WGS) entry which is preliminary data.</text>
</comment>
<feature type="binding site" evidence="15">
    <location>
        <position position="27"/>
    </location>
    <ligand>
        <name>Mg(2+)</name>
        <dbReference type="ChEBI" id="CHEBI:18420"/>
        <label>2</label>
    </ligand>
</feature>
<dbReference type="GO" id="GO:0005886">
    <property type="term" value="C:plasma membrane"/>
    <property type="evidence" value="ECO:0007669"/>
    <property type="project" value="UniProtKB-SubCell"/>
</dbReference>
<dbReference type="InterPro" id="IPR011640">
    <property type="entry name" value="Fe2_transport_prot_B_C"/>
</dbReference>
<feature type="transmembrane region" description="Helical" evidence="16">
    <location>
        <begin position="286"/>
        <end position="309"/>
    </location>
</feature>
<dbReference type="PANTHER" id="PTHR43185">
    <property type="entry name" value="FERROUS IRON TRANSPORT PROTEIN B"/>
    <property type="match status" value="1"/>
</dbReference>
<dbReference type="InterPro" id="IPR050860">
    <property type="entry name" value="FeoB_GTPase"/>
</dbReference>
<evidence type="ECO:0000313" key="19">
    <source>
        <dbReference type="Proteomes" id="UP000478417"/>
    </source>
</evidence>
<dbReference type="PANTHER" id="PTHR43185:SF1">
    <property type="entry name" value="FE(2+) TRANSPORTER FEOB"/>
    <property type="match status" value="1"/>
</dbReference>
<evidence type="ECO:0000256" key="13">
    <source>
        <dbReference type="NCBIfam" id="TIGR00437"/>
    </source>
</evidence>
<evidence type="ECO:0000256" key="11">
    <source>
        <dbReference type="ARBA" id="ARBA00023134"/>
    </source>
</evidence>
<reference evidence="18 19" key="1">
    <citation type="submission" date="2020-02" db="EMBL/GenBank/DDBJ databases">
        <title>Albibacoteraceae fam. nov., the first described family within the subdivision 4 Verrucomicrobia.</title>
        <authorList>
            <person name="Xi F."/>
        </authorList>
    </citation>
    <scope>NUCLEOTIDE SEQUENCE [LARGE SCALE GENOMIC DNA]</scope>
    <source>
        <strain evidence="18 19">CK1056</strain>
    </source>
</reference>
<evidence type="ECO:0000256" key="5">
    <source>
        <dbReference type="ARBA" id="ARBA00022519"/>
    </source>
</evidence>
<feature type="transmembrane region" description="Helical" evidence="16">
    <location>
        <begin position="679"/>
        <end position="697"/>
    </location>
</feature>
<comment type="subcellular location">
    <subcellularLocation>
        <location evidence="1 16">Cell inner membrane</location>
        <topology evidence="1 16">Multi-pass membrane protein</topology>
    </subcellularLocation>
</comment>
<dbReference type="PROSITE" id="PS51711">
    <property type="entry name" value="G_FEOB"/>
    <property type="match status" value="1"/>
</dbReference>
<dbReference type="NCBIfam" id="TIGR00437">
    <property type="entry name" value="feoB"/>
    <property type="match status" value="1"/>
</dbReference>
<keyword evidence="8 16" id="KW-1133">Transmembrane helix</keyword>
<keyword evidence="4 16" id="KW-0410">Iron transport</keyword>
<evidence type="ECO:0000256" key="2">
    <source>
        <dbReference type="ARBA" id="ARBA00022448"/>
    </source>
</evidence>
<evidence type="ECO:0000256" key="9">
    <source>
        <dbReference type="ARBA" id="ARBA00023004"/>
    </source>
</evidence>
<feature type="binding site" evidence="15">
    <location>
        <position position="30"/>
    </location>
    <ligand>
        <name>Mg(2+)</name>
        <dbReference type="ChEBI" id="CHEBI:18420"/>
        <label>2</label>
    </ligand>
</feature>
<sequence length="706" mass="79095">MSSALKTEPPFVALVGNPNSGKTTLFNALTGLRQKVGNYPGVTVEWKEGILYSQHGHPIRILDLPGSYSLNARSPDEQILVEALLGRIDVLPEPTAVICCVDASNLERNLYMATQVIELGLPTVVALNMMDVAERRGMRIDVERLQKRLGVPVVPCEAARGKGVMEVRLALSQHPLPVPELDMEKPPLVEEAIEDLVPLFEHRKTLDSVLAHGEARLLLSCDEDPGLGQSVWQQIRDWQKRFDVEIPGWRSEWITHRYAWIGDVMRECVKRYNPEKTSVTERVDRILLHPFIGFPVLAFVMGVLFYSIFTLAVPFMDALDGLIAWLGNGAGNLLPDGQLKNLVVDGIFGGVGGVVIFLPQILFLFFFIALLESTGYMARAAFLLDRMMSKVGLHGRSFIPLLSSYACAVPGIMATRTIESPKERIVTILVAPFMTCSARLPVYLVMIAAMLPDGPGHALKKSLILLLLYFLGTFVALGFAWVFRKTLLKGPSPSTIMELPSYRLPRWDSVFHEMIDRAWTFLKRAGTVIFALSIVLWFLMNYPLLEDRSEFEAPVQEVVVETVTEVDSQLEYSFAGRLGKVLEPAFSPLGYDWQITVGILSSFAAREVFVSTMAIIYRVDDEADDSIVDAFRSAQRDDHSPLFTPLTCLSVLMFFVFALQCVSTVAIVRRETRSWHWPIFQFVYMFAFAWLMAFLVFQGGRLLGFS</sequence>
<evidence type="ECO:0000256" key="12">
    <source>
        <dbReference type="ARBA" id="ARBA00023136"/>
    </source>
</evidence>
<feature type="binding site" evidence="14">
    <location>
        <begin position="128"/>
        <end position="131"/>
    </location>
    <ligand>
        <name>GTP</name>
        <dbReference type="ChEBI" id="CHEBI:37565"/>
        <label>1</label>
    </ligand>
</feature>
<evidence type="ECO:0000313" key="18">
    <source>
        <dbReference type="EMBL" id="NDV63234.1"/>
    </source>
</evidence>
<keyword evidence="19" id="KW-1185">Reference proteome</keyword>
<proteinExistence type="inferred from homology"/>
<dbReference type="GO" id="GO:0015093">
    <property type="term" value="F:ferrous iron transmembrane transporter activity"/>
    <property type="evidence" value="ECO:0007669"/>
    <property type="project" value="UniProtKB-UniRule"/>
</dbReference>
<keyword evidence="6 16" id="KW-0812">Transmembrane</keyword>
<comment type="similarity">
    <text evidence="16">Belongs to the TRAFAC class TrmE-Era-EngA-EngB-Septin-like GTPase superfamily. FeoB GTPase (TC 9.A.8) family.</text>
</comment>
<feature type="binding site" evidence="14">
    <location>
        <begin position="63"/>
        <end position="66"/>
    </location>
    <ligand>
        <name>GTP</name>
        <dbReference type="ChEBI" id="CHEBI:37565"/>
        <label>1</label>
    </ligand>
</feature>
<dbReference type="Gene3D" id="3.40.50.300">
    <property type="entry name" value="P-loop containing nucleotide triphosphate hydrolases"/>
    <property type="match status" value="1"/>
</dbReference>
<feature type="transmembrane region" description="Helical" evidence="16">
    <location>
        <begin position="425"/>
        <end position="451"/>
    </location>
</feature>
<dbReference type="GO" id="GO:0005525">
    <property type="term" value="F:GTP binding"/>
    <property type="evidence" value="ECO:0007669"/>
    <property type="project" value="UniProtKB-KW"/>
</dbReference>
<keyword evidence="5" id="KW-0997">Cell inner membrane</keyword>
<keyword evidence="11 14" id="KW-0342">GTP-binding</keyword>
<dbReference type="EMBL" id="JAAGNX010000003">
    <property type="protein sequence ID" value="NDV63234.1"/>
    <property type="molecule type" value="Genomic_DNA"/>
</dbReference>
<dbReference type="FunFam" id="3.40.50.300:FF:000426">
    <property type="entry name" value="Ferrous iron transport protein B"/>
    <property type="match status" value="1"/>
</dbReference>
<dbReference type="Pfam" id="PF02421">
    <property type="entry name" value="FeoB_N"/>
    <property type="match status" value="1"/>
</dbReference>
<evidence type="ECO:0000259" key="17">
    <source>
        <dbReference type="PROSITE" id="PS51711"/>
    </source>
</evidence>
<dbReference type="SUPFAM" id="SSF52540">
    <property type="entry name" value="P-loop containing nucleoside triphosphate hydrolases"/>
    <property type="match status" value="1"/>
</dbReference>
<keyword evidence="10" id="KW-0406">Ion transport</keyword>
<dbReference type="PRINTS" id="PR00326">
    <property type="entry name" value="GTP1OBG"/>
</dbReference>
<evidence type="ECO:0000256" key="6">
    <source>
        <dbReference type="ARBA" id="ARBA00022692"/>
    </source>
</evidence>
<dbReference type="Pfam" id="PF07664">
    <property type="entry name" value="FeoB_C"/>
    <property type="match status" value="1"/>
</dbReference>
<dbReference type="GO" id="GO:0046872">
    <property type="term" value="F:metal ion binding"/>
    <property type="evidence" value="ECO:0007669"/>
    <property type="project" value="UniProtKB-KW"/>
</dbReference>
<feature type="binding site" evidence="15">
    <location>
        <position position="31"/>
    </location>
    <ligand>
        <name>Mg(2+)</name>
        <dbReference type="ChEBI" id="CHEBI:18420"/>
        <label>2</label>
    </ligand>
</feature>
<keyword evidence="2 16" id="KW-0813">Transport</keyword>
<keyword evidence="7 14" id="KW-0547">Nucleotide-binding</keyword>
<evidence type="ECO:0000256" key="7">
    <source>
        <dbReference type="ARBA" id="ARBA00022741"/>
    </source>
</evidence>
<evidence type="ECO:0000256" key="15">
    <source>
        <dbReference type="PIRSR" id="PIRSR603373-2"/>
    </source>
</evidence>
<feature type="transmembrane region" description="Helical" evidence="16">
    <location>
        <begin position="347"/>
        <end position="371"/>
    </location>
</feature>
<dbReference type="InterPro" id="IPR011642">
    <property type="entry name" value="Gate_dom"/>
</dbReference>
<comment type="caution">
    <text evidence="16">Lacks conserved residue(s) required for the propagation of feature annotation.</text>
</comment>
<dbReference type="Pfam" id="PF07670">
    <property type="entry name" value="Gate"/>
    <property type="match status" value="2"/>
</dbReference>
<feature type="transmembrane region" description="Helical" evidence="16">
    <location>
        <begin position="463"/>
        <end position="483"/>
    </location>
</feature>
<comment type="function">
    <text evidence="16">Probable transporter of a GTP-driven Fe(2+) uptake system.</text>
</comment>
<evidence type="ECO:0000256" key="1">
    <source>
        <dbReference type="ARBA" id="ARBA00004429"/>
    </source>
</evidence>
<keyword evidence="15" id="KW-0479">Metal-binding</keyword>
<dbReference type="InterPro" id="IPR030389">
    <property type="entry name" value="G_FEOB_dom"/>
</dbReference>
<gene>
    <name evidence="18" type="primary">feoB</name>
    <name evidence="18" type="ORF">G0Q06_12280</name>
</gene>
<evidence type="ECO:0000256" key="14">
    <source>
        <dbReference type="PIRSR" id="PIRSR603373-1"/>
    </source>
</evidence>
<keyword evidence="3" id="KW-1003">Cell membrane</keyword>
<keyword evidence="9 16" id="KW-0408">Iron</keyword>